<evidence type="ECO:0000313" key="3">
    <source>
        <dbReference type="EMBL" id="QTR04622.1"/>
    </source>
</evidence>
<dbReference type="AlphaFoldDB" id="A0A8T8I1D1"/>
<keyword evidence="5" id="KW-1185">Reference proteome</keyword>
<sequence length="249" mass="24715">MIPWLTLLAAGGLLGAGATKGVLLLRGRLDWPPLRPLGIPIGPLPVAAGEVLVAAAAAVAPPSAAAGLLAAAYLGLTCAAAALLGRECACFGGRGVVSPIRVGLNAVIAAVMAVIAIVGGEGPPVGVRAAVVGGVAVAVVAVSLRRAADAPDEPSTPTDPARIATLTIVVSPDCPACARLRARLRDYPPHWIDWQDSGSGSWAEQAKGTYPCAIATDAAGVPLGAPRWGVSSIAELADGYAAHRITAGS</sequence>
<organism evidence="3 4">
    <name type="scientific">Saccharothrix algeriensis</name>
    <dbReference type="NCBI Taxonomy" id="173560"/>
    <lineage>
        <taxon>Bacteria</taxon>
        <taxon>Bacillati</taxon>
        <taxon>Actinomycetota</taxon>
        <taxon>Actinomycetes</taxon>
        <taxon>Pseudonocardiales</taxon>
        <taxon>Pseudonocardiaceae</taxon>
        <taxon>Saccharothrix</taxon>
    </lineage>
</organism>
<evidence type="ECO:0000313" key="2">
    <source>
        <dbReference type="EMBL" id="MBM7810498.1"/>
    </source>
</evidence>
<reference evidence="2 5" key="1">
    <citation type="submission" date="2021-01" db="EMBL/GenBank/DDBJ databases">
        <title>Sequencing the genomes of 1000 actinobacteria strains.</title>
        <authorList>
            <person name="Klenk H.-P."/>
        </authorList>
    </citation>
    <scope>NUCLEOTIDE SEQUENCE [LARGE SCALE GENOMIC DNA]</scope>
    <source>
        <strain evidence="2 5">DSM 44581</strain>
    </source>
</reference>
<evidence type="ECO:0000313" key="5">
    <source>
        <dbReference type="Proteomes" id="UP001195724"/>
    </source>
</evidence>
<evidence type="ECO:0000313" key="4">
    <source>
        <dbReference type="Proteomes" id="UP000671828"/>
    </source>
</evidence>
<dbReference type="Proteomes" id="UP001195724">
    <property type="component" value="Unassembled WGS sequence"/>
</dbReference>
<keyword evidence="1" id="KW-0472">Membrane</keyword>
<protein>
    <submittedName>
        <fullName evidence="3">Uncharacterized protein</fullName>
    </submittedName>
</protein>
<reference evidence="3" key="2">
    <citation type="submission" date="2021-04" db="EMBL/GenBank/DDBJ databases">
        <title>Saccharothrix algeriensis WGS.</title>
        <authorList>
            <person name="Stuskova K."/>
            <person name="Hakalova E."/>
            <person name="Tebbal A.B."/>
            <person name="Eichmeier A."/>
        </authorList>
    </citation>
    <scope>NUCLEOTIDE SEQUENCE</scope>
    <source>
        <strain evidence="3">NRRL B-24137</strain>
    </source>
</reference>
<keyword evidence="1" id="KW-1133">Transmembrane helix</keyword>
<name>A0A8T8I1D1_9PSEU</name>
<feature type="transmembrane region" description="Helical" evidence="1">
    <location>
        <begin position="96"/>
        <end position="119"/>
    </location>
</feature>
<feature type="transmembrane region" description="Helical" evidence="1">
    <location>
        <begin position="125"/>
        <end position="144"/>
    </location>
</feature>
<feature type="transmembrane region" description="Helical" evidence="1">
    <location>
        <begin position="64"/>
        <end position="84"/>
    </location>
</feature>
<evidence type="ECO:0000256" key="1">
    <source>
        <dbReference type="SAM" id="Phobius"/>
    </source>
</evidence>
<dbReference type="EMBL" id="JAFBCL010000001">
    <property type="protein sequence ID" value="MBM7810498.1"/>
    <property type="molecule type" value="Genomic_DNA"/>
</dbReference>
<dbReference type="RefSeq" id="WP_204841467.1">
    <property type="nucleotide sequence ID" value="NZ_JAFBCL010000001.1"/>
</dbReference>
<keyword evidence="1" id="KW-0812">Transmembrane</keyword>
<dbReference type="EMBL" id="CP072788">
    <property type="protein sequence ID" value="QTR04622.1"/>
    <property type="molecule type" value="Genomic_DNA"/>
</dbReference>
<dbReference type="Proteomes" id="UP000671828">
    <property type="component" value="Chromosome"/>
</dbReference>
<proteinExistence type="predicted"/>
<accession>A0A8T8I1D1</accession>
<gene>
    <name evidence="3" type="ORF">J7S33_07145</name>
    <name evidence="2" type="ORF">JOE68_001363</name>
</gene>